<evidence type="ECO:0000313" key="1">
    <source>
        <dbReference type="EMBL" id="KAI8541275.1"/>
    </source>
</evidence>
<organism evidence="1 2">
    <name type="scientific">Rhododendron molle</name>
    <name type="common">Chinese azalea</name>
    <name type="synonym">Azalea mollis</name>
    <dbReference type="NCBI Taxonomy" id="49168"/>
    <lineage>
        <taxon>Eukaryota</taxon>
        <taxon>Viridiplantae</taxon>
        <taxon>Streptophyta</taxon>
        <taxon>Embryophyta</taxon>
        <taxon>Tracheophyta</taxon>
        <taxon>Spermatophyta</taxon>
        <taxon>Magnoliopsida</taxon>
        <taxon>eudicotyledons</taxon>
        <taxon>Gunneridae</taxon>
        <taxon>Pentapetalae</taxon>
        <taxon>asterids</taxon>
        <taxon>Ericales</taxon>
        <taxon>Ericaceae</taxon>
        <taxon>Ericoideae</taxon>
        <taxon>Rhodoreae</taxon>
        <taxon>Rhododendron</taxon>
    </lineage>
</organism>
<evidence type="ECO:0000313" key="2">
    <source>
        <dbReference type="Proteomes" id="UP001062846"/>
    </source>
</evidence>
<comment type="caution">
    <text evidence="1">The sequence shown here is derived from an EMBL/GenBank/DDBJ whole genome shotgun (WGS) entry which is preliminary data.</text>
</comment>
<name>A0ACC0MK72_RHOML</name>
<proteinExistence type="predicted"/>
<dbReference type="Proteomes" id="UP001062846">
    <property type="component" value="Chromosome 8"/>
</dbReference>
<keyword evidence="2" id="KW-1185">Reference proteome</keyword>
<protein>
    <submittedName>
        <fullName evidence="1">Uncharacterized protein</fullName>
    </submittedName>
</protein>
<gene>
    <name evidence="1" type="ORF">RHMOL_Rhmol08G0049200</name>
</gene>
<sequence>MALTAVHVSDVPNLDQVPETTTSLSSLFSPRFSKGVDVGRIGVKPPKFLVVGHRGSGMNSLQSSDRRMKAFKENSILSFNSAAQFSVDFVEFDVQHAAGLVIPPLIFSGLWLAKREGGLEGSSDYISTCGWMRGGLANDRVTPVVGYAGPWRTILPLLVTPLQRWRRRLEAVLEVTRDDCPVIFHDNFILSEENGTLSEKSVTELSLSEFLCYGPQREPSKVGKSLFRKAKDGEILSWNVERDDSLCTLEEAFQKVNSSLGFNVELKFDDRIVYQQEHLVHALQSILKVVFEHAKDRPIIFSSFQPDAALITRKLQSTYPVFFLTNGGNEIFYDVRRNSLEEGVKLCVEGGLQGIVSEVKGILRNPGAVSKIKDAKLSLLTYGKLNNVPEAVHLQHLMGIEGVIVDLVQEITEAVSEMIKPSKEQGGEEILREREEQIRAKAKPQFMENELSFLLKLVPELIQQQL</sequence>
<dbReference type="EMBL" id="CM046395">
    <property type="protein sequence ID" value="KAI8541275.1"/>
    <property type="molecule type" value="Genomic_DNA"/>
</dbReference>
<accession>A0ACC0MK72</accession>
<reference evidence="1" key="1">
    <citation type="submission" date="2022-02" db="EMBL/GenBank/DDBJ databases">
        <title>Plant Genome Project.</title>
        <authorList>
            <person name="Zhang R.-G."/>
        </authorList>
    </citation>
    <scope>NUCLEOTIDE SEQUENCE</scope>
    <source>
        <strain evidence="1">AT1</strain>
    </source>
</reference>